<dbReference type="Pfam" id="PF01436">
    <property type="entry name" value="NHL"/>
    <property type="match status" value="2"/>
</dbReference>
<sequence>MAAVRQSLPVGLSLFSDYQLVDRSGHSTLKLTCTVPVTVTGRYYHSLGAWSVTPVSVWVIEHGRFKKGPIVNTTAIIELKFAETELQLQMVKVQLSEAKQQASVVQFQLQEKEKELSTAQLQLSEAMEELNGLRRELEEKENIEREKEKHLTDNNGVHKISINGHDSGSLAEKGEKSGQFNLTSFLVFGSKGSGEGQFDEPWGLAIDSDKFLYVIDSKNHRIQKFTSKGEFVMEFGKTGEGTLSSPAGITISHKNQLYVTKKGTHSVAVFDTEGHFINRFGHHVSNPDYCLKCPEGIDFDCNGLLYICDYFNKRIVVY</sequence>
<dbReference type="GO" id="GO:0000209">
    <property type="term" value="P:protein polyubiquitination"/>
    <property type="evidence" value="ECO:0007669"/>
    <property type="project" value="TreeGrafter"/>
</dbReference>
<accession>A0A1X7TWX4</accession>
<evidence type="ECO:0000256" key="3">
    <source>
        <dbReference type="SAM" id="Coils"/>
    </source>
</evidence>
<feature type="repeat" description="NHL" evidence="2">
    <location>
        <begin position="187"/>
        <end position="228"/>
    </location>
</feature>
<evidence type="ECO:0000313" key="4">
    <source>
        <dbReference type="EnsemblMetazoa" id="Aqu2.1.19960_001"/>
    </source>
</evidence>
<dbReference type="Gene3D" id="2.120.10.30">
    <property type="entry name" value="TolB, C-terminal domain"/>
    <property type="match status" value="1"/>
</dbReference>
<evidence type="ECO:0000256" key="2">
    <source>
        <dbReference type="PROSITE-ProRule" id="PRU00504"/>
    </source>
</evidence>
<feature type="coiled-coil region" evidence="3">
    <location>
        <begin position="81"/>
        <end position="153"/>
    </location>
</feature>
<dbReference type="InterPro" id="IPR001258">
    <property type="entry name" value="NHL_repeat"/>
</dbReference>
<dbReference type="GO" id="GO:0061630">
    <property type="term" value="F:ubiquitin protein ligase activity"/>
    <property type="evidence" value="ECO:0007669"/>
    <property type="project" value="TreeGrafter"/>
</dbReference>
<dbReference type="CDD" id="cd05819">
    <property type="entry name" value="NHL"/>
    <property type="match status" value="1"/>
</dbReference>
<name>A0A1X7TWX4_AMPQE</name>
<evidence type="ECO:0000256" key="1">
    <source>
        <dbReference type="ARBA" id="ARBA00022737"/>
    </source>
</evidence>
<dbReference type="GO" id="GO:0008270">
    <property type="term" value="F:zinc ion binding"/>
    <property type="evidence" value="ECO:0007669"/>
    <property type="project" value="UniProtKB-KW"/>
</dbReference>
<reference evidence="4" key="1">
    <citation type="submission" date="2017-05" db="UniProtKB">
        <authorList>
            <consortium name="EnsemblMetazoa"/>
        </authorList>
    </citation>
    <scope>IDENTIFICATION</scope>
</reference>
<keyword evidence="1" id="KW-0677">Repeat</keyword>
<proteinExistence type="predicted"/>
<evidence type="ECO:0008006" key="5">
    <source>
        <dbReference type="Google" id="ProtNLM"/>
    </source>
</evidence>
<feature type="repeat" description="NHL" evidence="2">
    <location>
        <begin position="232"/>
        <end position="273"/>
    </location>
</feature>
<dbReference type="PANTHER" id="PTHR24104:SF25">
    <property type="entry name" value="PROTEIN LIN-41"/>
    <property type="match status" value="1"/>
</dbReference>
<dbReference type="EnsemblMetazoa" id="Aqu2.1.19960_001">
    <property type="protein sequence ID" value="Aqu2.1.19960_001"/>
    <property type="gene ID" value="Aqu2.1.19960"/>
</dbReference>
<dbReference type="InterPro" id="IPR011042">
    <property type="entry name" value="6-blade_b-propeller_TolB-like"/>
</dbReference>
<protein>
    <recommendedName>
        <fullName evidence="5">SMP-30/Gluconolactonase/LRE-like region domain-containing protein</fullName>
    </recommendedName>
</protein>
<dbReference type="eggNOG" id="KOG2177">
    <property type="taxonomic scope" value="Eukaryota"/>
</dbReference>
<dbReference type="PROSITE" id="PS51125">
    <property type="entry name" value="NHL"/>
    <property type="match status" value="2"/>
</dbReference>
<dbReference type="InParanoid" id="A0A1X7TWX4"/>
<dbReference type="SUPFAM" id="SSF101898">
    <property type="entry name" value="NHL repeat"/>
    <property type="match status" value="1"/>
</dbReference>
<dbReference type="OrthoDB" id="342730at2759"/>
<organism evidence="4">
    <name type="scientific">Amphimedon queenslandica</name>
    <name type="common">Sponge</name>
    <dbReference type="NCBI Taxonomy" id="400682"/>
    <lineage>
        <taxon>Eukaryota</taxon>
        <taxon>Metazoa</taxon>
        <taxon>Porifera</taxon>
        <taxon>Demospongiae</taxon>
        <taxon>Heteroscleromorpha</taxon>
        <taxon>Haplosclerida</taxon>
        <taxon>Niphatidae</taxon>
        <taxon>Amphimedon</taxon>
    </lineage>
</organism>
<dbReference type="AlphaFoldDB" id="A0A1X7TWX4"/>
<dbReference type="InterPro" id="IPR050952">
    <property type="entry name" value="TRIM-NHL_E3_ligases"/>
</dbReference>
<dbReference type="GO" id="GO:0043161">
    <property type="term" value="P:proteasome-mediated ubiquitin-dependent protein catabolic process"/>
    <property type="evidence" value="ECO:0007669"/>
    <property type="project" value="TreeGrafter"/>
</dbReference>
<keyword evidence="3" id="KW-0175">Coiled coil</keyword>
<dbReference type="PANTHER" id="PTHR24104">
    <property type="entry name" value="E3 UBIQUITIN-PROTEIN LIGASE NHLRC1-RELATED"/>
    <property type="match status" value="1"/>
</dbReference>